<proteinExistence type="predicted"/>
<protein>
    <submittedName>
        <fullName evidence="2">Protein tyrosine phosphatase</fullName>
    </submittedName>
</protein>
<dbReference type="AlphaFoldDB" id="A0A9X8N2X7"/>
<dbReference type="GO" id="GO:0004721">
    <property type="term" value="F:phosphoprotein phosphatase activity"/>
    <property type="evidence" value="ECO:0007669"/>
    <property type="project" value="InterPro"/>
</dbReference>
<accession>A0A9X8N2X7</accession>
<dbReference type="InterPro" id="IPR026893">
    <property type="entry name" value="Tyr/Ser_Pase_IphP-type"/>
</dbReference>
<comment type="caution">
    <text evidence="2">The sequence shown here is derived from an EMBL/GenBank/DDBJ whole genome shotgun (WGS) entry which is preliminary data.</text>
</comment>
<reference evidence="3" key="1">
    <citation type="submission" date="2016-11" db="EMBL/GenBank/DDBJ databases">
        <authorList>
            <person name="Jaros S."/>
            <person name="Januszkiewicz K."/>
            <person name="Wedrychowicz H."/>
        </authorList>
    </citation>
    <scope>NUCLEOTIDE SEQUENCE [LARGE SCALE GENOMIC DNA]</scope>
    <source>
        <strain evidence="3">CGMCC 4.3555</strain>
    </source>
</reference>
<feature type="chain" id="PRO_5040848762" evidence="1">
    <location>
        <begin position="36"/>
        <end position="374"/>
    </location>
</feature>
<name>A0A9X8N2X7_9ACTN</name>
<dbReference type="SUPFAM" id="SSF52799">
    <property type="entry name" value="(Phosphotyrosine protein) phosphatases II"/>
    <property type="match status" value="1"/>
</dbReference>
<keyword evidence="1" id="KW-0732">Signal</keyword>
<sequence>MDSNSSAAVQAARHIAISFVAAVSAVGLTAPLASAQPRTAPAGAPARHAPQASLAAHGIPFTDAKVTQQTDGSFTVTWKAPAVGSVTVYVGDKAVAHGGPEANVTVRGLPAADRQWFRLVPDQGDPLTLADRSLHLPSAPNFRDAGGYRTTDGRWVKMGVLYRSNGLHALSDADLAKLQRLGIRTDVDLRMPGERAEGPDRVPAGARYIAANVLGQDIKGDLPATAAASEQMMADTYRLLVSKPSALDAYRSLVLLAGSSGFSSLVYHCEGGKDRTGWGNAALLTALGVDRDTVMRDYLATNDYLAARNAATLAEQTPEMAARLKPVLDARVTYLNTAFDEVTARFGSFDAYLRDGLGLNKQDLERLRETLLVD</sequence>
<dbReference type="Pfam" id="PF13350">
    <property type="entry name" value="Y_phosphatase3"/>
    <property type="match status" value="1"/>
</dbReference>
<gene>
    <name evidence="2" type="ORF">SAMN05216268_114126</name>
</gene>
<organism evidence="2 3">
    <name type="scientific">Streptomyces yunnanensis</name>
    <dbReference type="NCBI Taxonomy" id="156453"/>
    <lineage>
        <taxon>Bacteria</taxon>
        <taxon>Bacillati</taxon>
        <taxon>Actinomycetota</taxon>
        <taxon>Actinomycetes</taxon>
        <taxon>Kitasatosporales</taxon>
        <taxon>Streptomycetaceae</taxon>
        <taxon>Streptomyces</taxon>
    </lineage>
</organism>
<dbReference type="Proteomes" id="UP000184388">
    <property type="component" value="Unassembled WGS sequence"/>
</dbReference>
<dbReference type="EMBL" id="FRBK01000014">
    <property type="protein sequence ID" value="SHM78798.1"/>
    <property type="molecule type" value="Genomic_DNA"/>
</dbReference>
<evidence type="ECO:0000313" key="2">
    <source>
        <dbReference type="EMBL" id="SHM78798.1"/>
    </source>
</evidence>
<feature type="signal peptide" evidence="1">
    <location>
        <begin position="1"/>
        <end position="35"/>
    </location>
</feature>
<evidence type="ECO:0000313" key="3">
    <source>
        <dbReference type="Proteomes" id="UP000184388"/>
    </source>
</evidence>
<dbReference type="RefSeq" id="WP_073447144.1">
    <property type="nucleotide sequence ID" value="NZ_FRBK01000014.1"/>
</dbReference>
<evidence type="ECO:0000256" key="1">
    <source>
        <dbReference type="SAM" id="SignalP"/>
    </source>
</evidence>
<dbReference type="InterPro" id="IPR029021">
    <property type="entry name" value="Prot-tyrosine_phosphatase-like"/>
</dbReference>
<dbReference type="Gene3D" id="3.90.190.10">
    <property type="entry name" value="Protein tyrosine phosphatase superfamily"/>
    <property type="match status" value="1"/>
</dbReference>